<dbReference type="Proteomes" id="UP000230646">
    <property type="component" value="Unassembled WGS sequence"/>
</dbReference>
<proteinExistence type="predicted"/>
<protein>
    <recommendedName>
        <fullName evidence="7">Adenylate cyclase</fullName>
    </recommendedName>
</protein>
<evidence type="ECO:0000313" key="5">
    <source>
        <dbReference type="Proteomes" id="UP000230646"/>
    </source>
</evidence>
<evidence type="ECO:0000313" key="3">
    <source>
        <dbReference type="EMBL" id="PJB56444.1"/>
    </source>
</evidence>
<comment type="caution">
    <text evidence="1">The sequence shown here is derived from an EMBL/GenBank/DDBJ whole genome shotgun (WGS) entry which is preliminary data.</text>
</comment>
<dbReference type="EMBL" id="PFTV01000124">
    <property type="protein sequence ID" value="PJB56444.1"/>
    <property type="molecule type" value="Genomic_DNA"/>
</dbReference>
<reference evidence="1" key="1">
    <citation type="submission" date="2017-09" db="EMBL/GenBank/DDBJ databases">
        <title>Depth-based differentiation of microbial function through sediment-hosted aquifers and enrichment of novel symbionts in the deep terrestrial subsurface.</title>
        <authorList>
            <person name="Probst A.J."/>
            <person name="Ladd B."/>
            <person name="Jarett J.K."/>
            <person name="Geller-Mcgrath D.E."/>
            <person name="Sieber C.M.K."/>
            <person name="Emerson J.B."/>
            <person name="Anantharaman K."/>
            <person name="Thomas B.C."/>
            <person name="Malmstrom R."/>
            <person name="Stieglmeier M."/>
            <person name="Klingl A."/>
            <person name="Woyke T."/>
            <person name="Ryan C.M."/>
            <person name="Banfield J.F."/>
        </authorList>
    </citation>
    <scope>NUCLEOTIDE SEQUENCE</scope>
    <source>
        <strain evidence="1">CG_4_8_14_3_um_filter_34_18</strain>
    </source>
</reference>
<accession>A0A2M7KAB1</accession>
<sequence length="456" mass="53421">MGRRRRSEMEFETRFPLIFYILSKYRFRFWSEKNIKKYQEKKTKEMARYAVEHSKFFKEHYHKYDINKYSSLPLVNKKIMMDNLTEYNTLGLNKGDLIHFALNVEKTRDFLARFNGINIGMSSGTSGNKGIVITTKKEENYIKAMYASRLVLPKGEKLNGAFILRVSTPAFNYHQSGNKLTYINQLQPLEKIIEQLEKLNPNVVSAPPSLLKILATELLKRRLKISPKLLYSYAEVLYPEVKEYLEKNFKCKVHEVYQGSEGYYALTCRHGNLHINEDMVFFELLDDRGLPTKDGEPCHKLLVTDLHKKSQPIIRYELNDIITISKKRCSCGSNFRVIKQIQGRADDMFWGVKTDTKEPQFIFQDYISRTIISTSEDIEEYQATQDSYTEIRLRIQLKKGSNKEKIKEQLIQKLKKVFSKHHCVEPEVEVIFCKSLLNKGSNKLIRIKCNIGKKNE</sequence>
<dbReference type="AlphaFoldDB" id="A0A2M7KAB1"/>
<dbReference type="NCBIfam" id="TIGR02304">
    <property type="entry name" value="aden_form_hyp"/>
    <property type="match status" value="1"/>
</dbReference>
<evidence type="ECO:0000313" key="6">
    <source>
        <dbReference type="Proteomes" id="UP000231493"/>
    </source>
</evidence>
<evidence type="ECO:0008006" key="7">
    <source>
        <dbReference type="Google" id="ProtNLM"/>
    </source>
</evidence>
<evidence type="ECO:0000313" key="4">
    <source>
        <dbReference type="Proteomes" id="UP000228560"/>
    </source>
</evidence>
<dbReference type="SUPFAM" id="SSF56801">
    <property type="entry name" value="Acetyl-CoA synthetase-like"/>
    <property type="match status" value="1"/>
</dbReference>
<dbReference type="InterPro" id="IPR042099">
    <property type="entry name" value="ANL_N_sf"/>
</dbReference>
<name>A0A2M7KAB1_9BACT</name>
<gene>
    <name evidence="3" type="ORF">CO097_05070</name>
    <name evidence="2" type="ORF">COZ07_02605</name>
    <name evidence="1" type="ORF">COZ58_01525</name>
</gene>
<dbReference type="EMBL" id="PFKO01000091">
    <property type="protein sequence ID" value="PIY33339.1"/>
    <property type="molecule type" value="Genomic_DNA"/>
</dbReference>
<dbReference type="PANTHER" id="PTHR36932:SF1">
    <property type="entry name" value="CAPSULAR POLYSACCHARIDE BIOSYNTHESIS PROTEIN"/>
    <property type="match status" value="1"/>
</dbReference>
<dbReference type="EMBL" id="PFIP01000022">
    <property type="protein sequence ID" value="PIX35076.1"/>
    <property type="molecule type" value="Genomic_DNA"/>
</dbReference>
<dbReference type="InterPro" id="IPR053158">
    <property type="entry name" value="CapK_Type1_Caps_Biosynth"/>
</dbReference>
<reference evidence="4 5" key="2">
    <citation type="submission" date="2017-09" db="EMBL/GenBank/DDBJ databases">
        <title>Depth-based differentiation of microbial function through sediment-hosted aquifers and enrichment of novel symbionts in the deep terrestrial subsurface.</title>
        <authorList>
            <person name="Probst A.J."/>
            <person name="Ladd B."/>
            <person name="Jarett J.K."/>
            <person name="Geller-Mcgrath D.E."/>
            <person name="Sieber C.M."/>
            <person name="Emerson J.B."/>
            <person name="Anantharaman K."/>
            <person name="Thomas B.C."/>
            <person name="Malmstrom R."/>
            <person name="Stieglmeier M."/>
            <person name="Klingl A."/>
            <person name="Woyke T."/>
            <person name="Ryan C.M."/>
            <person name="Banfield J.F."/>
        </authorList>
    </citation>
    <scope>NUCLEOTIDE SEQUENCE [LARGE SCALE GENOMIC DNA]</scope>
    <source>
        <strain evidence="2">CG_4_10_14_3_um_filter_34_13</strain>
        <strain evidence="3">CG_4_9_14_3_um_filter_33_16</strain>
    </source>
</reference>
<dbReference type="Proteomes" id="UP000228560">
    <property type="component" value="Unassembled WGS sequence"/>
</dbReference>
<dbReference type="Proteomes" id="UP000231493">
    <property type="component" value="Unassembled WGS sequence"/>
</dbReference>
<accession>A0A2M8CBK6</accession>
<dbReference type="InterPro" id="IPR012685">
    <property type="entry name" value="CHP02304_F390_synth-rel"/>
</dbReference>
<organism evidence="1 6">
    <name type="scientific">Candidatus Infernicultor aquiphilus</name>
    <dbReference type="NCBI Taxonomy" id="1805029"/>
    <lineage>
        <taxon>Bacteria</taxon>
        <taxon>Pseudomonadati</taxon>
        <taxon>Atribacterota</taxon>
        <taxon>Candidatus Phoenicimicrobiia</taxon>
        <taxon>Candidatus Pheonicimicrobiales</taxon>
        <taxon>Candidatus Phoenicimicrobiaceae</taxon>
        <taxon>Candidatus Infernicultor</taxon>
    </lineage>
</organism>
<evidence type="ECO:0000313" key="1">
    <source>
        <dbReference type="EMBL" id="PIX35076.1"/>
    </source>
</evidence>
<dbReference type="Gene3D" id="3.40.50.12780">
    <property type="entry name" value="N-terminal domain of ligase-like"/>
    <property type="match status" value="1"/>
</dbReference>
<dbReference type="PANTHER" id="PTHR36932">
    <property type="entry name" value="CAPSULAR POLYSACCHARIDE BIOSYNTHESIS PROTEIN"/>
    <property type="match status" value="1"/>
</dbReference>
<accession>A0A2M7PRT9</accession>
<evidence type="ECO:0000313" key="2">
    <source>
        <dbReference type="EMBL" id="PIY33339.1"/>
    </source>
</evidence>